<organism evidence="1 2">
    <name type="scientific">Haematobacter massiliensis</name>
    <dbReference type="NCBI Taxonomy" id="195105"/>
    <lineage>
        <taxon>Bacteria</taxon>
        <taxon>Pseudomonadati</taxon>
        <taxon>Pseudomonadota</taxon>
        <taxon>Alphaproteobacteria</taxon>
        <taxon>Rhodobacterales</taxon>
        <taxon>Paracoccaceae</taxon>
        <taxon>Haematobacter</taxon>
    </lineage>
</organism>
<dbReference type="InterPro" id="IPR009534">
    <property type="entry name" value="DUF1153"/>
</dbReference>
<gene>
    <name evidence="1" type="ORF">CN97_00515</name>
</gene>
<keyword evidence="2" id="KW-1185">Reference proteome</keyword>
<reference evidence="1 2" key="1">
    <citation type="submission" date="2014-03" db="EMBL/GenBank/DDBJ databases">
        <title>Genome of Haematobacter massiliensis CCUG 47968.</title>
        <authorList>
            <person name="Wang D."/>
            <person name="Wang G."/>
        </authorList>
    </citation>
    <scope>NUCLEOTIDE SEQUENCE [LARGE SCALE GENOMIC DNA]</scope>
    <source>
        <strain evidence="1 2">CCUG 47968</strain>
    </source>
</reference>
<dbReference type="EMBL" id="JGYG01000010">
    <property type="protein sequence ID" value="KFI27710.1"/>
    <property type="molecule type" value="Genomic_DNA"/>
</dbReference>
<dbReference type="STRING" id="195105.CN97_00515"/>
<dbReference type="GO" id="GO:0043565">
    <property type="term" value="F:sequence-specific DNA binding"/>
    <property type="evidence" value="ECO:0007669"/>
    <property type="project" value="InterPro"/>
</dbReference>
<dbReference type="AlphaFoldDB" id="A0A086Y0B0"/>
<dbReference type="eggNOG" id="ENOG5031CDG">
    <property type="taxonomic scope" value="Bacteria"/>
</dbReference>
<comment type="caution">
    <text evidence="1">The sequence shown here is derived from an EMBL/GenBank/DDBJ whole genome shotgun (WGS) entry which is preliminary data.</text>
</comment>
<dbReference type="RefSeq" id="WP_035712855.1">
    <property type="nucleotide sequence ID" value="NZ_CAMIFG010000094.1"/>
</dbReference>
<evidence type="ECO:0000313" key="1">
    <source>
        <dbReference type="EMBL" id="KFI27710.1"/>
    </source>
</evidence>
<dbReference type="InterPro" id="IPR010921">
    <property type="entry name" value="Trp_repressor/repl_initiator"/>
</dbReference>
<accession>A0A086Y0B0</accession>
<name>A0A086Y0B0_9RHOB</name>
<evidence type="ECO:0000313" key="2">
    <source>
        <dbReference type="Proteomes" id="UP000028826"/>
    </source>
</evidence>
<sequence length="95" mass="10727">MYLKKVGGRRTVTLPDGTILSRADLPPPDTRRWVASRKALVVRAVTYGLLSREEAMDRYALSEEELDLWSNAVATYGESGLKVTTIQRYRQPSVE</sequence>
<dbReference type="SUPFAM" id="SSF48295">
    <property type="entry name" value="TrpR-like"/>
    <property type="match status" value="1"/>
</dbReference>
<protein>
    <submittedName>
        <fullName evidence="1">Uncharacterized protein</fullName>
    </submittedName>
</protein>
<dbReference type="Pfam" id="PF06627">
    <property type="entry name" value="DUF1153"/>
    <property type="match status" value="1"/>
</dbReference>
<dbReference type="OrthoDB" id="9796775at2"/>
<dbReference type="Proteomes" id="UP000028826">
    <property type="component" value="Unassembled WGS sequence"/>
</dbReference>
<dbReference type="Gene3D" id="1.10.10.10">
    <property type="entry name" value="Winged helix-like DNA-binding domain superfamily/Winged helix DNA-binding domain"/>
    <property type="match status" value="1"/>
</dbReference>
<proteinExistence type="predicted"/>
<dbReference type="InterPro" id="IPR036388">
    <property type="entry name" value="WH-like_DNA-bd_sf"/>
</dbReference>